<dbReference type="OMA" id="HDYITPI"/>
<evidence type="ECO:0000313" key="2">
    <source>
        <dbReference type="Ensembl" id="ENSGMOP00000032914.1"/>
    </source>
</evidence>
<accession>A0A8C5AIU1</accession>
<keyword evidence="3" id="KW-1185">Reference proteome</keyword>
<dbReference type="AlphaFoldDB" id="A0A8C5AIU1"/>
<feature type="domain" description="Reverse transcriptase" evidence="1">
    <location>
        <begin position="569"/>
        <end position="835"/>
    </location>
</feature>
<dbReference type="InterPro" id="IPR036691">
    <property type="entry name" value="Endo/exonu/phosph_ase_sf"/>
</dbReference>
<dbReference type="GO" id="GO:0003824">
    <property type="term" value="F:catalytic activity"/>
    <property type="evidence" value="ECO:0007669"/>
    <property type="project" value="InterPro"/>
</dbReference>
<reference evidence="2" key="1">
    <citation type="submission" date="2025-08" db="UniProtKB">
        <authorList>
            <consortium name="Ensembl"/>
        </authorList>
    </citation>
    <scope>IDENTIFICATION</scope>
</reference>
<dbReference type="CDD" id="cd01650">
    <property type="entry name" value="RT_nLTR_like"/>
    <property type="match status" value="1"/>
</dbReference>
<proteinExistence type="predicted"/>
<dbReference type="Pfam" id="PF00078">
    <property type="entry name" value="RVT_1"/>
    <property type="match status" value="1"/>
</dbReference>
<dbReference type="GeneTree" id="ENSGT01150000286909"/>
<evidence type="ECO:0000313" key="3">
    <source>
        <dbReference type="Proteomes" id="UP000694546"/>
    </source>
</evidence>
<evidence type="ECO:0000259" key="1">
    <source>
        <dbReference type="PROSITE" id="PS50878"/>
    </source>
</evidence>
<dbReference type="SUPFAM" id="SSF56219">
    <property type="entry name" value="DNase I-like"/>
    <property type="match status" value="1"/>
</dbReference>
<dbReference type="Pfam" id="PF03372">
    <property type="entry name" value="Exo_endo_phos"/>
    <property type="match status" value="1"/>
</dbReference>
<dbReference type="PROSITE" id="PS50878">
    <property type="entry name" value="RT_POL"/>
    <property type="match status" value="1"/>
</dbReference>
<organism evidence="2 3">
    <name type="scientific">Gadus morhua</name>
    <name type="common">Atlantic cod</name>
    <dbReference type="NCBI Taxonomy" id="8049"/>
    <lineage>
        <taxon>Eukaryota</taxon>
        <taxon>Metazoa</taxon>
        <taxon>Chordata</taxon>
        <taxon>Craniata</taxon>
        <taxon>Vertebrata</taxon>
        <taxon>Euteleostomi</taxon>
        <taxon>Actinopterygii</taxon>
        <taxon>Neopterygii</taxon>
        <taxon>Teleostei</taxon>
        <taxon>Neoteleostei</taxon>
        <taxon>Acanthomorphata</taxon>
        <taxon>Zeiogadaria</taxon>
        <taxon>Gadariae</taxon>
        <taxon>Gadiformes</taxon>
        <taxon>Gadoidei</taxon>
        <taxon>Gadidae</taxon>
        <taxon>Gadus</taxon>
    </lineage>
</organism>
<sequence>MLTYFAPQLLKYNNRSIPPCISTIKQLGLLRRPRYIHRGSGRNFIYGQPAGFITSIRSAETAEGKRRNIARSPHSRLDRFHGVDSNLRGVDFKALRPVQRITPKSLVKFELFNTQSLNNKSSLIEEHIREKGLDFMCLTETWHQPEVYSALNEACPPGYSYLEAARRTGRGGGLAVIHKQDLELSPMVLPTTSSFECLAFTCKPPHHMTVLLIYRPPKPNSAFIPEMSDLLTTLCTTSANTIILGDLNIHVDTPSCQPAADFLQLLDSLNLQQHVDAPTHSRGHTIDLVISNSAPISNLQVYDLGVSDHRVVSMELPFPSSHTKPKRQIHFRNVKNINMDALALDLQHLSSGSTDSLSVADSVDLYNQSLSSLLDLHAPLTSRSVSFSRSAPWYTSELRTMKAAGRVLERRLKASGLTVHKQAYREHRRAYAEALNNARSRFYSAIINNSPGNSKQLFSTVHHLLKPPLPSQSDVTTERCNMHINFFKQKVNNIRSHLSITTALPLQTADPPIDSVQTLCSFSSITKEEVEDVIRKMKPSTCALDPFPTALLKANISAVSPLITNIINHSLLAGHIPSALKTAVIRPTLKKPTLDPEVLSNYRPISNLPFLSKVLEKTVAAQLQDHLIQHHLFEKFQSGFRYGHSTETALVRVTNDLLMAADTGSPSLLILLDLTAAFDTVDHNILLHRLQYTIGLSGNVKNWFTSYLTDRTEHVALGKAKSHTNNVTCGVPQGSVLGPTLFSLYMLPLGSVISRHGLSYHCYADDTQLYIRTTPTSSAPLPTSTLTTCLEEIEAWMKLNFLQLNSHKTEAILVGTPHQLRSPTITNITFSGKNIPLSTSVTNLGVKMDPQLNFDTHIKHLCKTALYHLRNIAKLRQSLTLADAEKLVHAFVSSRLDYCNALLIGIPGKSIQRLQYIQNSAARVLMRVRKHDYITPILKSLHWLPVSLRIEYKVSLLTHQCLHGLAPLYLQELLPPPTNSRTLRSGSTHTLQTRHTKLCTMGDRAFSAAAPRLWNALPDHLRAPQTTALFKRNLKTHLFKRAFS</sequence>
<name>A0A8C5AIU1_GADMO</name>
<protein>
    <recommendedName>
        <fullName evidence="1">Reverse transcriptase domain-containing protein</fullName>
    </recommendedName>
</protein>
<dbReference type="InterPro" id="IPR043502">
    <property type="entry name" value="DNA/RNA_pol_sf"/>
</dbReference>
<reference evidence="2" key="2">
    <citation type="submission" date="2025-09" db="UniProtKB">
        <authorList>
            <consortium name="Ensembl"/>
        </authorList>
    </citation>
    <scope>IDENTIFICATION</scope>
</reference>
<dbReference type="PANTHER" id="PTHR46670:SF3">
    <property type="entry name" value="ENDONUCLEASE_EXONUCLEASE_PHOSPHATASE DOMAIN-CONTAINING PROTEIN"/>
    <property type="match status" value="1"/>
</dbReference>
<dbReference type="Proteomes" id="UP000694546">
    <property type="component" value="Unassembled WGS sequence"/>
</dbReference>
<dbReference type="Gene3D" id="3.60.10.10">
    <property type="entry name" value="Endonuclease/exonuclease/phosphatase"/>
    <property type="match status" value="1"/>
</dbReference>
<dbReference type="InterPro" id="IPR000477">
    <property type="entry name" value="RT_dom"/>
</dbReference>
<dbReference type="InterPro" id="IPR005135">
    <property type="entry name" value="Endo/exonuclease/phosphatase"/>
</dbReference>
<dbReference type="Ensembl" id="ENSGMOT00000076022.1">
    <property type="protein sequence ID" value="ENSGMOP00000032914.1"/>
    <property type="gene ID" value="ENSGMOG00000035145.1"/>
</dbReference>
<dbReference type="PANTHER" id="PTHR46670">
    <property type="entry name" value="ENDO/EXONUCLEASE/PHOSPHATASE DOMAIN-CONTAINING PROTEIN"/>
    <property type="match status" value="1"/>
</dbReference>
<dbReference type="SUPFAM" id="SSF56672">
    <property type="entry name" value="DNA/RNA polymerases"/>
    <property type="match status" value="1"/>
</dbReference>